<evidence type="ECO:0008006" key="5">
    <source>
        <dbReference type="Google" id="ProtNLM"/>
    </source>
</evidence>
<name>A0A7K1L1I0_9ACTN</name>
<dbReference type="Proteomes" id="UP000432015">
    <property type="component" value="Unassembled WGS sequence"/>
</dbReference>
<dbReference type="RefSeq" id="WP_156217360.1">
    <property type="nucleotide sequence ID" value="NZ_WOFH01000005.1"/>
</dbReference>
<proteinExistence type="predicted"/>
<gene>
    <name evidence="3" type="ORF">GNZ18_16670</name>
</gene>
<evidence type="ECO:0000313" key="4">
    <source>
        <dbReference type="Proteomes" id="UP000432015"/>
    </source>
</evidence>
<evidence type="ECO:0000256" key="1">
    <source>
        <dbReference type="SAM" id="MobiDB-lite"/>
    </source>
</evidence>
<dbReference type="InterPro" id="IPR047789">
    <property type="entry name" value="CU044_5270-like"/>
</dbReference>
<keyword evidence="2" id="KW-1133">Transmembrane helix</keyword>
<keyword evidence="2" id="KW-0472">Membrane</keyword>
<protein>
    <recommendedName>
        <fullName evidence="5">CU044_5270 family protein</fullName>
    </recommendedName>
</protein>
<dbReference type="NCBIfam" id="NF038083">
    <property type="entry name" value="CU044_5270_fam"/>
    <property type="match status" value="1"/>
</dbReference>
<organism evidence="3 4">
    <name type="scientific">Actinomadura litoris</name>
    <dbReference type="NCBI Taxonomy" id="2678616"/>
    <lineage>
        <taxon>Bacteria</taxon>
        <taxon>Bacillati</taxon>
        <taxon>Actinomycetota</taxon>
        <taxon>Actinomycetes</taxon>
        <taxon>Streptosporangiales</taxon>
        <taxon>Thermomonosporaceae</taxon>
        <taxon>Actinomadura</taxon>
    </lineage>
</organism>
<dbReference type="AlphaFoldDB" id="A0A7K1L1I0"/>
<feature type="region of interest" description="Disordered" evidence="1">
    <location>
        <begin position="81"/>
        <end position="100"/>
    </location>
</feature>
<comment type="caution">
    <text evidence="3">The sequence shown here is derived from an EMBL/GenBank/DDBJ whole genome shotgun (WGS) entry which is preliminary data.</text>
</comment>
<feature type="region of interest" description="Disordered" evidence="1">
    <location>
        <begin position="150"/>
        <end position="176"/>
    </location>
</feature>
<sequence>MSDDVLRTLREARPGELDPDVRVEEGVRAAELARAMATPRNAAGAERTAPRRRLVRPAWGIGLVGAAAAAALVVAALPSGGGGGAAGPRSQAGGEPEQPGDARTVLLAAAEKLDGQTEGTGAYWHIATRSYSFYRVGNPAYTVVTADKDDGWTPGKPGGRSYGRQQSLGAKPATPADEKAWRRAGSPSEFEVKVSVTPGGGRYKSMKLRTAPGRQTVSSMPLVDGDKVFWLGRNVTMKDLRDLPADPKRLKATLMRWYGGHDTEAESVPMSADAWLYRVGGNVVTSLPVSPKVRAAAFRMLAGLKSVEGIGKVRDAAGRTGDAIAMDEKTPRGVLRHRLVIDRANGNALADENVLLKPSGGESAPAGSLLNSTTVITMEWTNTVPR</sequence>
<accession>A0A7K1L1I0</accession>
<keyword evidence="4" id="KW-1185">Reference proteome</keyword>
<keyword evidence="2" id="KW-0812">Transmembrane</keyword>
<evidence type="ECO:0000256" key="2">
    <source>
        <dbReference type="SAM" id="Phobius"/>
    </source>
</evidence>
<feature type="transmembrane region" description="Helical" evidence="2">
    <location>
        <begin position="57"/>
        <end position="77"/>
    </location>
</feature>
<evidence type="ECO:0000313" key="3">
    <source>
        <dbReference type="EMBL" id="MUN38227.1"/>
    </source>
</evidence>
<reference evidence="3 4" key="1">
    <citation type="submission" date="2019-11" db="EMBL/GenBank/DDBJ databases">
        <authorList>
            <person name="Cao P."/>
        </authorList>
    </citation>
    <scope>NUCLEOTIDE SEQUENCE [LARGE SCALE GENOMIC DNA]</scope>
    <source>
        <strain evidence="3 4">NEAU-AAG5</strain>
    </source>
</reference>
<dbReference type="EMBL" id="WOFH01000005">
    <property type="protein sequence ID" value="MUN38227.1"/>
    <property type="molecule type" value="Genomic_DNA"/>
</dbReference>